<evidence type="ECO:0000259" key="2">
    <source>
        <dbReference type="PROSITE" id="PS50975"/>
    </source>
</evidence>
<dbReference type="PROSITE" id="PS50975">
    <property type="entry name" value="ATP_GRASP"/>
    <property type="match status" value="1"/>
</dbReference>
<reference evidence="3 4" key="1">
    <citation type="submission" date="2021-01" db="EMBL/GenBank/DDBJ databases">
        <title>Tumebacillus sp. strain ITR2 16S ribosomal RNA gene Genome sequencing and assembly.</title>
        <authorList>
            <person name="Kang M."/>
        </authorList>
    </citation>
    <scope>NUCLEOTIDE SEQUENCE [LARGE SCALE GENOMIC DNA]</scope>
    <source>
        <strain evidence="3 4">ITR2</strain>
    </source>
</reference>
<name>A0ABS1JDY1_9BACL</name>
<keyword evidence="1" id="KW-0067">ATP-binding</keyword>
<dbReference type="SUPFAM" id="SSF56059">
    <property type="entry name" value="Glutathione synthetase ATP-binding domain-like"/>
    <property type="match status" value="1"/>
</dbReference>
<evidence type="ECO:0000256" key="1">
    <source>
        <dbReference type="PROSITE-ProRule" id="PRU00409"/>
    </source>
</evidence>
<keyword evidence="1" id="KW-0547">Nucleotide-binding</keyword>
<accession>A0ABS1JDY1</accession>
<dbReference type="RefSeq" id="WP_201637460.1">
    <property type="nucleotide sequence ID" value="NZ_JAEQNB010000006.1"/>
</dbReference>
<evidence type="ECO:0000313" key="3">
    <source>
        <dbReference type="EMBL" id="MBL0388502.1"/>
    </source>
</evidence>
<sequence length="455" mass="51347">MNQLRSSLVLSIPRKNMEEWGLQNGRTVGVQFGSLRGQAVVRRLDRAEDGGASLHFAGAQLEWGRTGLSGSLTFNQKDGVRIGPVIGVMTLGVKDDLKRPVGGRTKLLGDFVRAARELNALCFLFNASDVDWSRGLVKGVTLVSGKTGPTWRMRTFPLPDVVYNRIPHRNGEVSAVVMRAKKEFRERDIPLFNERFVNKREMYAYMLGQEQTKELIPRTDRMRNPDGLERFCRTHPYVYLKPIGGSLGMGILAVKRRADHFVTRYRKQGRHRTAKFREARSLYSFVKRYNPDRIYMMQEGIHLMQHEGNPTDFRVHMHKNGSGHWQVAGIGAKIAGKGAVTTHVHNGGHVLSGDEVFRDWYGPEAELMRERVTEVAVRVAQTMEGMLEGPVGEWGLDVGIDESRRIWVFEANAKPGRAIFDHPDLQEAGRRSARFLIEYAAHLARFPVSRGGGSE</sequence>
<protein>
    <submittedName>
        <fullName evidence="3">YheC/YheD family protein</fullName>
    </submittedName>
</protein>
<dbReference type="InterPro" id="IPR026838">
    <property type="entry name" value="YheC/D"/>
</dbReference>
<dbReference type="Proteomes" id="UP000602284">
    <property type="component" value="Unassembled WGS sequence"/>
</dbReference>
<keyword evidence="4" id="KW-1185">Reference proteome</keyword>
<evidence type="ECO:0000313" key="4">
    <source>
        <dbReference type="Proteomes" id="UP000602284"/>
    </source>
</evidence>
<proteinExistence type="predicted"/>
<organism evidence="3 4">
    <name type="scientific">Tumebacillus amylolyticus</name>
    <dbReference type="NCBI Taxonomy" id="2801339"/>
    <lineage>
        <taxon>Bacteria</taxon>
        <taxon>Bacillati</taxon>
        <taxon>Bacillota</taxon>
        <taxon>Bacilli</taxon>
        <taxon>Bacillales</taxon>
        <taxon>Alicyclobacillaceae</taxon>
        <taxon>Tumebacillus</taxon>
    </lineage>
</organism>
<dbReference type="EMBL" id="JAEQNB010000006">
    <property type="protein sequence ID" value="MBL0388502.1"/>
    <property type="molecule type" value="Genomic_DNA"/>
</dbReference>
<gene>
    <name evidence="3" type="ORF">JJB07_18015</name>
</gene>
<feature type="domain" description="ATP-grasp" evidence="2">
    <location>
        <begin position="368"/>
        <end position="441"/>
    </location>
</feature>
<dbReference type="Pfam" id="PF14398">
    <property type="entry name" value="ATPgrasp_YheCD"/>
    <property type="match status" value="1"/>
</dbReference>
<comment type="caution">
    <text evidence="3">The sequence shown here is derived from an EMBL/GenBank/DDBJ whole genome shotgun (WGS) entry which is preliminary data.</text>
</comment>
<dbReference type="InterPro" id="IPR011761">
    <property type="entry name" value="ATP-grasp"/>
</dbReference>